<dbReference type="EMBL" id="QQST01000001">
    <property type="protein sequence ID" value="RDI71981.1"/>
    <property type="molecule type" value="Genomic_DNA"/>
</dbReference>
<dbReference type="Proteomes" id="UP000255421">
    <property type="component" value="Unassembled WGS sequence"/>
</dbReference>
<dbReference type="EMBL" id="FNKQ01000001">
    <property type="protein sequence ID" value="SDQ04607.1"/>
    <property type="molecule type" value="Genomic_DNA"/>
</dbReference>
<reference evidence="2" key="1">
    <citation type="submission" date="2016-10" db="EMBL/GenBank/DDBJ databases">
        <authorList>
            <person name="de Groot N.N."/>
        </authorList>
    </citation>
    <scope>NUCLEOTIDE SEQUENCE [LARGE SCALE GENOMIC DNA]</scope>
    <source>
        <strain evidence="2">CGMCC 1.12397</strain>
    </source>
</reference>
<reference evidence="1 4" key="3">
    <citation type="submission" date="2018-07" db="EMBL/GenBank/DDBJ databases">
        <title>Genome sequence of extremly halophilic archaeon Halopelagius longus strain BC12-B1.</title>
        <authorList>
            <person name="Zhang X."/>
        </authorList>
    </citation>
    <scope>NUCLEOTIDE SEQUENCE [LARGE SCALE GENOMIC DNA]</scope>
    <source>
        <strain evidence="1 4">BC12-B1</strain>
    </source>
</reference>
<accession>A0A1H0XNW3</accession>
<organism evidence="2 3">
    <name type="scientific">Halopelagius longus</name>
    <dbReference type="NCBI Taxonomy" id="1236180"/>
    <lineage>
        <taxon>Archaea</taxon>
        <taxon>Methanobacteriati</taxon>
        <taxon>Methanobacteriota</taxon>
        <taxon>Stenosarchaea group</taxon>
        <taxon>Halobacteria</taxon>
        <taxon>Halobacteriales</taxon>
        <taxon>Haloferacaceae</taxon>
    </lineage>
</organism>
<evidence type="ECO:0000313" key="4">
    <source>
        <dbReference type="Proteomes" id="UP000255421"/>
    </source>
</evidence>
<name>A0A1H0XNW3_9EURY</name>
<dbReference type="OrthoDB" id="333466at2157"/>
<evidence type="ECO:0000313" key="1">
    <source>
        <dbReference type="EMBL" id="RDI71981.1"/>
    </source>
</evidence>
<dbReference type="Proteomes" id="UP000199289">
    <property type="component" value="Unassembled WGS sequence"/>
</dbReference>
<dbReference type="RefSeq" id="WP_092531349.1">
    <property type="nucleotide sequence ID" value="NZ_FNKQ01000001.1"/>
</dbReference>
<gene>
    <name evidence="1" type="ORF">DWB78_09745</name>
    <name evidence="2" type="ORF">SAMN05216278_0051</name>
</gene>
<evidence type="ECO:0000313" key="2">
    <source>
        <dbReference type="EMBL" id="SDQ04607.1"/>
    </source>
</evidence>
<reference evidence="3" key="2">
    <citation type="submission" date="2016-10" db="EMBL/GenBank/DDBJ databases">
        <authorList>
            <person name="Varghese N."/>
            <person name="Submissions S."/>
        </authorList>
    </citation>
    <scope>NUCLEOTIDE SEQUENCE [LARGE SCALE GENOMIC DNA]</scope>
    <source>
        <strain evidence="3">CGMCC 1.12397</strain>
    </source>
</reference>
<sequence length="275" mass="29948">MQDFIVDDQPRSRSIGFDATDRQNVVVTVGVLLNRTQEASLLDDLYRTISDDGYLPFRTKSRDLSLPSQKVVDILRRCNGKVGICVHTDDVKLPFAEAVHSAMILNNLGVTTDDTIAIVDGDESRAEKLYQGASAIDIVPPSIVNCVRSELYYPHLLLADLVAGIIADAVSEDSAVLSSISPEGPVEAIINTTQDSQQGFWGRGYSAVARGEGEVQRATYEQRYASSLRERVTCWFNGSFGQTHAPPPESDGVQPVVGRLNAIGCSDVAMWLDSQ</sequence>
<proteinExistence type="predicted"/>
<dbReference type="AlphaFoldDB" id="A0A1H0XNW3"/>
<protein>
    <recommendedName>
        <fullName evidence="5">DUF3800 domain-containing protein</fullName>
    </recommendedName>
</protein>
<evidence type="ECO:0008006" key="5">
    <source>
        <dbReference type="Google" id="ProtNLM"/>
    </source>
</evidence>
<keyword evidence="4" id="KW-1185">Reference proteome</keyword>
<evidence type="ECO:0000313" key="3">
    <source>
        <dbReference type="Proteomes" id="UP000199289"/>
    </source>
</evidence>